<evidence type="ECO:0000313" key="2">
    <source>
        <dbReference type="EMBL" id="TYI08721.1"/>
    </source>
</evidence>
<dbReference type="AlphaFoldDB" id="A0A5D2NXB8"/>
<dbReference type="Proteomes" id="UP000322667">
    <property type="component" value="Chromosome A09"/>
</dbReference>
<dbReference type="EMBL" id="CM017618">
    <property type="protein sequence ID" value="TYI08721.1"/>
    <property type="molecule type" value="Genomic_DNA"/>
</dbReference>
<proteinExistence type="predicted"/>
<evidence type="ECO:0000256" key="1">
    <source>
        <dbReference type="SAM" id="Phobius"/>
    </source>
</evidence>
<name>A0A5D2NXB8_GOSTO</name>
<evidence type="ECO:0000313" key="3">
    <source>
        <dbReference type="Proteomes" id="UP000322667"/>
    </source>
</evidence>
<feature type="transmembrane region" description="Helical" evidence="1">
    <location>
        <begin position="20"/>
        <end position="45"/>
    </location>
</feature>
<sequence>MAIRKMAIRISEEEEKKEIWIIRVTFLSIYGILGFCIAVWSSFFINEFIDLAKEKEHISRTCIINTFKRSNNIE</sequence>
<keyword evidence="3" id="KW-1185">Reference proteome</keyword>
<keyword evidence="1" id="KW-0812">Transmembrane</keyword>
<gene>
    <name evidence="2" type="ORF">ES332_A09G020600v1</name>
</gene>
<keyword evidence="1" id="KW-1133">Transmembrane helix</keyword>
<reference evidence="2 3" key="1">
    <citation type="submission" date="2019-07" db="EMBL/GenBank/DDBJ databases">
        <title>WGS assembly of Gossypium tomentosum.</title>
        <authorList>
            <person name="Chen Z.J."/>
            <person name="Sreedasyam A."/>
            <person name="Ando A."/>
            <person name="Song Q."/>
            <person name="De L."/>
            <person name="Hulse-Kemp A."/>
            <person name="Ding M."/>
            <person name="Ye W."/>
            <person name="Kirkbride R."/>
            <person name="Jenkins J."/>
            <person name="Plott C."/>
            <person name="Lovell J."/>
            <person name="Lin Y.-M."/>
            <person name="Vaughn R."/>
            <person name="Liu B."/>
            <person name="Li W."/>
            <person name="Simpson S."/>
            <person name="Scheffler B."/>
            <person name="Saski C."/>
            <person name="Grover C."/>
            <person name="Hu G."/>
            <person name="Conover J."/>
            <person name="Carlson J."/>
            <person name="Shu S."/>
            <person name="Boston L."/>
            <person name="Williams M."/>
            <person name="Peterson D."/>
            <person name="Mcgee K."/>
            <person name="Jones D."/>
            <person name="Wendel J."/>
            <person name="Stelly D."/>
            <person name="Grimwood J."/>
            <person name="Schmutz J."/>
        </authorList>
    </citation>
    <scope>NUCLEOTIDE SEQUENCE [LARGE SCALE GENOMIC DNA]</scope>
    <source>
        <strain evidence="2">7179.01</strain>
    </source>
</reference>
<organism evidence="2 3">
    <name type="scientific">Gossypium tomentosum</name>
    <name type="common">Hawaiian cotton</name>
    <name type="synonym">Gossypium sandvicense</name>
    <dbReference type="NCBI Taxonomy" id="34277"/>
    <lineage>
        <taxon>Eukaryota</taxon>
        <taxon>Viridiplantae</taxon>
        <taxon>Streptophyta</taxon>
        <taxon>Embryophyta</taxon>
        <taxon>Tracheophyta</taxon>
        <taxon>Spermatophyta</taxon>
        <taxon>Magnoliopsida</taxon>
        <taxon>eudicotyledons</taxon>
        <taxon>Gunneridae</taxon>
        <taxon>Pentapetalae</taxon>
        <taxon>rosids</taxon>
        <taxon>malvids</taxon>
        <taxon>Malvales</taxon>
        <taxon>Malvaceae</taxon>
        <taxon>Malvoideae</taxon>
        <taxon>Gossypium</taxon>
    </lineage>
</organism>
<protein>
    <submittedName>
        <fullName evidence="2">Uncharacterized protein</fullName>
    </submittedName>
</protein>
<keyword evidence="1" id="KW-0472">Membrane</keyword>
<accession>A0A5D2NXB8</accession>